<dbReference type="AlphaFoldDB" id="A0AAW1IX88"/>
<accession>A0AAW1IX88</accession>
<protein>
    <submittedName>
        <fullName evidence="1">Uncharacterized protein</fullName>
    </submittedName>
</protein>
<evidence type="ECO:0000313" key="1">
    <source>
        <dbReference type="EMBL" id="KAK9694972.1"/>
    </source>
</evidence>
<dbReference type="Proteomes" id="UP001458880">
    <property type="component" value="Unassembled WGS sequence"/>
</dbReference>
<comment type="caution">
    <text evidence="1">The sequence shown here is derived from an EMBL/GenBank/DDBJ whole genome shotgun (WGS) entry which is preliminary data.</text>
</comment>
<name>A0AAW1IX88_POPJA</name>
<organism evidence="1 2">
    <name type="scientific">Popillia japonica</name>
    <name type="common">Japanese beetle</name>
    <dbReference type="NCBI Taxonomy" id="7064"/>
    <lineage>
        <taxon>Eukaryota</taxon>
        <taxon>Metazoa</taxon>
        <taxon>Ecdysozoa</taxon>
        <taxon>Arthropoda</taxon>
        <taxon>Hexapoda</taxon>
        <taxon>Insecta</taxon>
        <taxon>Pterygota</taxon>
        <taxon>Neoptera</taxon>
        <taxon>Endopterygota</taxon>
        <taxon>Coleoptera</taxon>
        <taxon>Polyphaga</taxon>
        <taxon>Scarabaeiformia</taxon>
        <taxon>Scarabaeidae</taxon>
        <taxon>Rutelinae</taxon>
        <taxon>Popillia</taxon>
    </lineage>
</organism>
<reference evidence="1 2" key="1">
    <citation type="journal article" date="2024" name="BMC Genomics">
        <title>De novo assembly and annotation of Popillia japonica's genome with initial clues to its potential as an invasive pest.</title>
        <authorList>
            <person name="Cucini C."/>
            <person name="Boschi S."/>
            <person name="Funari R."/>
            <person name="Cardaioli E."/>
            <person name="Iannotti N."/>
            <person name="Marturano G."/>
            <person name="Paoli F."/>
            <person name="Bruttini M."/>
            <person name="Carapelli A."/>
            <person name="Frati F."/>
            <person name="Nardi F."/>
        </authorList>
    </citation>
    <scope>NUCLEOTIDE SEQUENCE [LARGE SCALE GENOMIC DNA]</scope>
    <source>
        <strain evidence="1">DMR45628</strain>
    </source>
</reference>
<dbReference type="EMBL" id="JASPKY010000496">
    <property type="protein sequence ID" value="KAK9694972.1"/>
    <property type="molecule type" value="Genomic_DNA"/>
</dbReference>
<proteinExistence type="predicted"/>
<gene>
    <name evidence="1" type="ORF">QE152_g33176</name>
</gene>
<evidence type="ECO:0000313" key="2">
    <source>
        <dbReference type="Proteomes" id="UP001458880"/>
    </source>
</evidence>
<sequence>MTSECWTTIPTSSYVRATIDTPECNVLASTAGQFLRIIIKVQSMGKNKHPVVVIATRSDQVQFWQDFAKQRTTVGDKTECVKSQDSIRRL</sequence>
<keyword evidence="2" id="KW-1185">Reference proteome</keyword>